<protein>
    <submittedName>
        <fullName evidence="3">Secreted protein</fullName>
    </submittedName>
</protein>
<reference evidence="3" key="1">
    <citation type="submission" date="2016-06" db="UniProtKB">
        <authorList>
            <consortium name="WormBaseParasite"/>
        </authorList>
    </citation>
    <scope>IDENTIFICATION</scope>
</reference>
<reference evidence="1 2" key="2">
    <citation type="submission" date="2018-11" db="EMBL/GenBank/DDBJ databases">
        <authorList>
            <consortium name="Pathogen Informatics"/>
        </authorList>
    </citation>
    <scope>NUCLEOTIDE SEQUENCE [LARGE SCALE GENOMIC DNA]</scope>
</reference>
<evidence type="ECO:0000313" key="3">
    <source>
        <dbReference type="WBParaSite" id="SBAD_0000382601-mRNA-1"/>
    </source>
</evidence>
<name>A0A183IJ66_9BILA</name>
<organism evidence="3">
    <name type="scientific">Soboliphyme baturini</name>
    <dbReference type="NCBI Taxonomy" id="241478"/>
    <lineage>
        <taxon>Eukaryota</taxon>
        <taxon>Metazoa</taxon>
        <taxon>Ecdysozoa</taxon>
        <taxon>Nematoda</taxon>
        <taxon>Enoplea</taxon>
        <taxon>Dorylaimia</taxon>
        <taxon>Dioctophymatida</taxon>
        <taxon>Dioctophymatoidea</taxon>
        <taxon>Soboliphymatidae</taxon>
        <taxon>Soboliphyme</taxon>
    </lineage>
</organism>
<sequence length="97" mass="11088">MLDSSFELFLLTCQCDTLEILKGLERVLCLFDSCRTPWDIVRHSPFPSALFIIPYFTLQPEFPAPPVALVDCTKEILSRVLLGLRVLFCLLPLPFED</sequence>
<dbReference type="Proteomes" id="UP000270296">
    <property type="component" value="Unassembled WGS sequence"/>
</dbReference>
<gene>
    <name evidence="1" type="ORF">SBAD_LOCUS3662</name>
</gene>
<dbReference type="AlphaFoldDB" id="A0A183IJ66"/>
<proteinExistence type="predicted"/>
<dbReference type="WBParaSite" id="SBAD_0000382601-mRNA-1">
    <property type="protein sequence ID" value="SBAD_0000382601-mRNA-1"/>
    <property type="gene ID" value="SBAD_0000382601"/>
</dbReference>
<dbReference type="EMBL" id="UZAM01007876">
    <property type="protein sequence ID" value="VDP01963.1"/>
    <property type="molecule type" value="Genomic_DNA"/>
</dbReference>
<accession>A0A183IJ66</accession>
<evidence type="ECO:0000313" key="2">
    <source>
        <dbReference type="Proteomes" id="UP000270296"/>
    </source>
</evidence>
<evidence type="ECO:0000313" key="1">
    <source>
        <dbReference type="EMBL" id="VDP01963.1"/>
    </source>
</evidence>
<keyword evidence="2" id="KW-1185">Reference proteome</keyword>